<evidence type="ECO:0000313" key="1">
    <source>
        <dbReference type="EMBL" id="PSV00370.1"/>
    </source>
</evidence>
<dbReference type="Proteomes" id="UP000241426">
    <property type="component" value="Unassembled WGS sequence"/>
</dbReference>
<evidence type="ECO:0000313" key="2">
    <source>
        <dbReference type="Proteomes" id="UP000241426"/>
    </source>
</evidence>
<accession>A0A2T3KL43</accession>
<sequence length="116" mass="13782">MRNFANAIAATFHNYKTRYRIEERDNCIEQHFVIFDDMKSFGELIFKYEYTEDSENISTVYDPLNEVKRMDAQELLKFSDFLHRVVIALNSVDFFKLSCKRKLQEGRQAPENVVSL</sequence>
<dbReference type="AlphaFoldDB" id="A0A2T3KL43"/>
<comment type="caution">
    <text evidence="1">The sequence shown here is derived from an EMBL/GenBank/DDBJ whole genome shotgun (WGS) entry which is preliminary data.</text>
</comment>
<reference evidence="1 2" key="1">
    <citation type="submission" date="2018-01" db="EMBL/GenBank/DDBJ databases">
        <title>Whole genome sequencing of Histamine producing bacteria.</title>
        <authorList>
            <person name="Butler K."/>
        </authorList>
    </citation>
    <scope>NUCLEOTIDE SEQUENCE [LARGE SCALE GENOMIC DNA]</scope>
    <source>
        <strain evidence="1 2">FS-7.2</strain>
    </source>
</reference>
<organism evidence="1 2">
    <name type="scientific">Photobacterium kishitanii</name>
    <dbReference type="NCBI Taxonomy" id="318456"/>
    <lineage>
        <taxon>Bacteria</taxon>
        <taxon>Pseudomonadati</taxon>
        <taxon>Pseudomonadota</taxon>
        <taxon>Gammaproteobacteria</taxon>
        <taxon>Vibrionales</taxon>
        <taxon>Vibrionaceae</taxon>
        <taxon>Photobacterium</taxon>
    </lineage>
</organism>
<dbReference type="EMBL" id="PYNF01000003">
    <property type="protein sequence ID" value="PSV00370.1"/>
    <property type="molecule type" value="Genomic_DNA"/>
</dbReference>
<name>A0A2T3KL43_9GAMM</name>
<gene>
    <name evidence="1" type="ORF">C9J27_04380</name>
</gene>
<protein>
    <submittedName>
        <fullName evidence="1">Uncharacterized protein</fullName>
    </submittedName>
</protein>
<proteinExistence type="predicted"/>
<dbReference type="RefSeq" id="WP_107289000.1">
    <property type="nucleotide sequence ID" value="NZ_PYNF01000003.1"/>
</dbReference>